<reference evidence="3 4" key="1">
    <citation type="submission" date="2018-06" db="EMBL/GenBank/DDBJ databases">
        <title>Completed Genome Sequences of 32 Strains from Various Serotypes of Salmonella enterica.</title>
        <authorList>
            <person name="Nash J.H.E."/>
            <person name="Robertson J."/>
            <person name="Bessonov K."/>
        </authorList>
    </citation>
    <scope>NUCLEOTIDE SEQUENCE [LARGE SCALE GENOMIC DNA]</scope>
    <source>
        <strain evidence="3 4">SA20021456</strain>
    </source>
</reference>
<dbReference type="RefSeq" id="WP_154807589.1">
    <property type="nucleotide sequence ID" value="NZ_CP030219.1"/>
</dbReference>
<keyword evidence="3" id="KW-0540">Nuclease</keyword>
<feature type="region of interest" description="Disordered" evidence="1">
    <location>
        <begin position="484"/>
        <end position="566"/>
    </location>
</feature>
<proteinExistence type="predicted"/>
<gene>
    <name evidence="3" type="ORF">CHC34_11425</name>
</gene>
<dbReference type="EMBL" id="CP030219">
    <property type="protein sequence ID" value="AXD71509.1"/>
    <property type="molecule type" value="Genomic_DNA"/>
</dbReference>
<protein>
    <submittedName>
        <fullName evidence="3">Exonuclease VIII</fullName>
    </submittedName>
</protein>
<evidence type="ECO:0000313" key="4">
    <source>
        <dbReference type="Proteomes" id="UP000251994"/>
    </source>
</evidence>
<dbReference type="InterPro" id="IPR024432">
    <property type="entry name" value="Put_RecE_PDDEXK-like_dom"/>
</dbReference>
<dbReference type="Pfam" id="PF06630">
    <property type="entry name" value="Exonuc_VIII"/>
    <property type="match status" value="1"/>
</dbReference>
<feature type="domain" description="Putative exodeoxyribonuclease 8 PDDEXK-like" evidence="2">
    <location>
        <begin position="587"/>
        <end position="820"/>
    </location>
</feature>
<dbReference type="AlphaFoldDB" id="A0A7U5YQG6"/>
<name>A0A7U5YQG6_SALER</name>
<sequence>MSDNKEDFALHCPVKNEEARKRLGIKAGFFWTTAKKLSVAVSRCIAAMDDKGYDEDDFKKPVRVNLPAIGDLPPEGVFDTEFCNRYEKGGEDGKTMMLIPGAVPADQFHREAVENTAVINDTPVTDTEADSDDSAGDPLPAYAYNVNGELMSDVEKQMLQPVASMSERHRILSQFILEGEFSHRITPEQLSEVNRMELDMDDTYIQDMLLACHNVPEIHKLDNPNLWKFTDAFKKIFPQDKRHALHMMMNFVQAYSEAHPIDRILLAKEWQKGNRVSCINRTPSGANAGGGIQSDRKMPQTILGLEFEIALGLLARKYEFDIYSLPLEIELKANAIMNAVDDPEWLATRELFVSMPGGLDYSRACVIATVKTTPENLYESPFRHREHLNKVLTETDHATSDPLVVNIACGRSSLPMPMKGSTNDDEEKPQSAGAMADEPAASEAVEQDTTEHHPDPQQVETESSVAVADDSEQALREKFGEQLAAERGDFVPGISDPNDPKWVHNDYSASNEGEKTEVATDATDSVDHSEAFSNQHEPESNHSKPVADQNEPETPQTEPVPRVPDDIQPGIYFDIANEAYHAGPGVSKSQLDDIAVCPAFYQWRKAAPVDTEKTKALDMGTALHCRLLEPDEFKKRFIIVPEFNRRTTAGKEEEKAFLENCANSGKTVMTAEDGRKLELMYGSVMAHPGCRALLEAEGKTESSIYWTDTETGELCRIRPDKFLTNSPLILDVKKVADMSRFARHVEEFRYHVQAAMYCEGWKAYSGETPRFAFLAVSESIDCGKYPAHLYILEDEHHDIGYSLFRRDLNTYHECKSSNKWGWGFEVIERPYWARG</sequence>
<organism evidence="3 4">
    <name type="scientific">Salmonella enterica</name>
    <name type="common">Salmonella choleraesuis</name>
    <dbReference type="NCBI Taxonomy" id="28901"/>
    <lineage>
        <taxon>Bacteria</taxon>
        <taxon>Pseudomonadati</taxon>
        <taxon>Pseudomonadota</taxon>
        <taxon>Gammaproteobacteria</taxon>
        <taxon>Enterobacterales</taxon>
        <taxon>Enterobacteriaceae</taxon>
        <taxon>Salmonella</taxon>
    </lineage>
</organism>
<evidence type="ECO:0000259" key="2">
    <source>
        <dbReference type="Pfam" id="PF12684"/>
    </source>
</evidence>
<dbReference type="Proteomes" id="UP000251994">
    <property type="component" value="Chromosome"/>
</dbReference>
<evidence type="ECO:0000256" key="1">
    <source>
        <dbReference type="SAM" id="MobiDB-lite"/>
    </source>
</evidence>
<dbReference type="Pfam" id="PF12684">
    <property type="entry name" value="DUF3799"/>
    <property type="match status" value="1"/>
</dbReference>
<dbReference type="InterPro" id="IPR010584">
    <property type="entry name" value="ExoDNase_VIII"/>
</dbReference>
<dbReference type="Gene3D" id="3.90.320.10">
    <property type="match status" value="1"/>
</dbReference>
<keyword evidence="3" id="KW-0269">Exonuclease</keyword>
<feature type="region of interest" description="Disordered" evidence="1">
    <location>
        <begin position="414"/>
        <end position="472"/>
    </location>
</feature>
<dbReference type="GO" id="GO:0051908">
    <property type="term" value="F:double-stranded DNA 5'-3' DNA exonuclease activity"/>
    <property type="evidence" value="ECO:0007669"/>
    <property type="project" value="InterPro"/>
</dbReference>
<dbReference type="InterPro" id="IPR011604">
    <property type="entry name" value="PDDEXK-like_dom_sf"/>
</dbReference>
<keyword evidence="3" id="KW-0378">Hydrolase</keyword>
<evidence type="ECO:0000313" key="3">
    <source>
        <dbReference type="EMBL" id="AXD71509.1"/>
    </source>
</evidence>
<feature type="compositionally biased region" description="Basic and acidic residues" evidence="1">
    <location>
        <begin position="525"/>
        <end position="542"/>
    </location>
</feature>
<accession>A0A7U5YQG6</accession>